<name>A0A372NS61_9SPHI</name>
<evidence type="ECO:0000313" key="4">
    <source>
        <dbReference type="EMBL" id="RFZ91804.1"/>
    </source>
</evidence>
<organism evidence="4 5">
    <name type="scientific">Mucilaginibacter conchicola</name>
    <dbReference type="NCBI Taxonomy" id="2303333"/>
    <lineage>
        <taxon>Bacteria</taxon>
        <taxon>Pseudomonadati</taxon>
        <taxon>Bacteroidota</taxon>
        <taxon>Sphingobacteriia</taxon>
        <taxon>Sphingobacteriales</taxon>
        <taxon>Sphingobacteriaceae</taxon>
        <taxon>Mucilaginibacter</taxon>
    </lineage>
</organism>
<dbReference type="PANTHER" id="PTHR11092">
    <property type="entry name" value="SUGAR NUCLEOTIDE EPIMERASE RELATED"/>
    <property type="match status" value="1"/>
</dbReference>
<evidence type="ECO:0000256" key="1">
    <source>
        <dbReference type="ARBA" id="ARBA00009353"/>
    </source>
</evidence>
<evidence type="ECO:0000259" key="2">
    <source>
        <dbReference type="Pfam" id="PF01370"/>
    </source>
</evidence>
<dbReference type="InterPro" id="IPR013549">
    <property type="entry name" value="DUF1731"/>
</dbReference>
<dbReference type="EMBL" id="QWDC01000002">
    <property type="protein sequence ID" value="RFZ91804.1"/>
    <property type="molecule type" value="Genomic_DNA"/>
</dbReference>
<dbReference type="Pfam" id="PF08338">
    <property type="entry name" value="DUF1731"/>
    <property type="match status" value="1"/>
</dbReference>
<evidence type="ECO:0000259" key="3">
    <source>
        <dbReference type="Pfam" id="PF08338"/>
    </source>
</evidence>
<dbReference type="Proteomes" id="UP000264217">
    <property type="component" value="Unassembled WGS sequence"/>
</dbReference>
<dbReference type="PANTHER" id="PTHR11092:SF0">
    <property type="entry name" value="EPIMERASE FAMILY PROTEIN SDR39U1"/>
    <property type="match status" value="1"/>
</dbReference>
<gene>
    <name evidence="4" type="ORF">D0C36_10140</name>
</gene>
<keyword evidence="5" id="KW-1185">Reference proteome</keyword>
<feature type="domain" description="DUF1731" evidence="3">
    <location>
        <begin position="254"/>
        <end position="303"/>
    </location>
</feature>
<feature type="domain" description="NAD-dependent epimerase/dehydratase" evidence="2">
    <location>
        <begin position="6"/>
        <end position="134"/>
    </location>
</feature>
<evidence type="ECO:0000313" key="5">
    <source>
        <dbReference type="Proteomes" id="UP000264217"/>
    </source>
</evidence>
<accession>A0A372NS61</accession>
<dbReference type="InterPro" id="IPR001509">
    <property type="entry name" value="Epimerase_deHydtase"/>
</dbReference>
<dbReference type="SUPFAM" id="SSF51735">
    <property type="entry name" value="NAD(P)-binding Rossmann-fold domains"/>
    <property type="match status" value="1"/>
</dbReference>
<dbReference type="Gene3D" id="3.40.50.720">
    <property type="entry name" value="NAD(P)-binding Rossmann-like Domain"/>
    <property type="match status" value="1"/>
</dbReference>
<protein>
    <submittedName>
        <fullName evidence="4">TIGR01777 family protein</fullName>
    </submittedName>
</protein>
<proteinExistence type="inferred from homology"/>
<dbReference type="OrthoDB" id="9801773at2"/>
<dbReference type="AlphaFoldDB" id="A0A372NS61"/>
<sequence length="308" mass="34013">MLYNKIILAGGAGSLGTTLANYYRDKASEIIILSRKPKAADGNIRTVVWDARTIGTWAQELDGADLLINLCGKNVNCRYTEKNKAEIFSSRLNPTRLLGEVVGNLANPPALWINAASATIYRHAEDRPQNETTGDIGYGFSIEVCKQWEKTFFEQDTPNTRKVALRIGIVLSHDGGAFPVLRNLVKFGMGGKQGDGSQYVSWIHEQDVAAITEWVYQHKELTGAINATAPNAIKNTDLMRIIRKAYGIPFGLPAPKWLLEIGAAIIGTETELILKSRWVKPQLLLDSSYPFQYTEAAQAVHDLLSVKP</sequence>
<dbReference type="Pfam" id="PF01370">
    <property type="entry name" value="Epimerase"/>
    <property type="match status" value="1"/>
</dbReference>
<dbReference type="RefSeq" id="WP_117391516.1">
    <property type="nucleotide sequence ID" value="NZ_QWDC01000002.1"/>
</dbReference>
<dbReference type="InterPro" id="IPR036291">
    <property type="entry name" value="NAD(P)-bd_dom_sf"/>
</dbReference>
<reference evidence="4 5" key="1">
    <citation type="submission" date="2018-08" db="EMBL/GenBank/DDBJ databases">
        <title>Mucilaginibacter sp. MYSH2.</title>
        <authorList>
            <person name="Seo T."/>
        </authorList>
    </citation>
    <scope>NUCLEOTIDE SEQUENCE [LARGE SCALE GENOMIC DNA]</scope>
    <source>
        <strain evidence="4 5">MYSH2</strain>
    </source>
</reference>
<comment type="similarity">
    <text evidence="1">Belongs to the NAD(P)-dependent epimerase/dehydratase family. SDR39U1 subfamily.</text>
</comment>
<dbReference type="NCBIfam" id="TIGR01777">
    <property type="entry name" value="yfcH"/>
    <property type="match status" value="1"/>
</dbReference>
<dbReference type="InterPro" id="IPR010099">
    <property type="entry name" value="SDR39U1"/>
</dbReference>
<comment type="caution">
    <text evidence="4">The sequence shown here is derived from an EMBL/GenBank/DDBJ whole genome shotgun (WGS) entry which is preliminary data.</text>
</comment>